<accession>A0A6U3DHW2</accession>
<dbReference type="EMBL" id="HBHT01033053">
    <property type="protein sequence ID" value="CAD9985537.1"/>
    <property type="molecule type" value="Transcribed_RNA"/>
</dbReference>
<evidence type="ECO:0000313" key="3">
    <source>
        <dbReference type="EMBL" id="CAD9985537.1"/>
    </source>
</evidence>
<protein>
    <submittedName>
        <fullName evidence="2">Uncharacterized protein</fullName>
    </submittedName>
</protein>
<sequence>MKQRIMSNESNTAKPAIKNHTIRLCKGTEHSITLTGESNDMYIASDGSVVIAEFSGEIIVEAYEGKFFEQMVKFQKGKTKKVAYSQETKDQNPTPLKKPGLKSPPVNAPAPTPVKTPAPVSKEFPPFKEGTQRALFTPPHESKNDSDDSSVEEETDYGMSQDANFIDDVTFDLLNESIHQFHIRSPEKFWELKEKDETE</sequence>
<evidence type="ECO:0000313" key="2">
    <source>
        <dbReference type="EMBL" id="CAD9985533.1"/>
    </source>
</evidence>
<gene>
    <name evidence="2" type="ORF">APAL1065_LOCUS22233</name>
    <name evidence="3" type="ORF">APAL1065_LOCUS22235</name>
</gene>
<reference evidence="2" key="1">
    <citation type="submission" date="2021-01" db="EMBL/GenBank/DDBJ databases">
        <authorList>
            <person name="Corre E."/>
            <person name="Pelletier E."/>
            <person name="Niang G."/>
            <person name="Scheremetjew M."/>
            <person name="Finn R."/>
            <person name="Kale V."/>
            <person name="Holt S."/>
            <person name="Cochrane G."/>
            <person name="Meng A."/>
            <person name="Brown T."/>
            <person name="Cohen L."/>
        </authorList>
    </citation>
    <scope>NUCLEOTIDE SEQUENCE</scope>
    <source>
        <strain evidence="2">CCMP125</strain>
    </source>
</reference>
<dbReference type="AlphaFoldDB" id="A0A6U3DHW2"/>
<feature type="region of interest" description="Disordered" evidence="1">
    <location>
        <begin position="83"/>
        <end position="162"/>
    </location>
</feature>
<evidence type="ECO:0000256" key="1">
    <source>
        <dbReference type="SAM" id="MobiDB-lite"/>
    </source>
</evidence>
<dbReference type="EMBL" id="HBHT01033051">
    <property type="protein sequence ID" value="CAD9985533.1"/>
    <property type="molecule type" value="Transcribed_RNA"/>
</dbReference>
<proteinExistence type="predicted"/>
<feature type="compositionally biased region" description="Pro residues" evidence="1">
    <location>
        <begin position="106"/>
        <end position="116"/>
    </location>
</feature>
<feature type="compositionally biased region" description="Acidic residues" evidence="1">
    <location>
        <begin position="147"/>
        <end position="156"/>
    </location>
</feature>
<name>A0A6U3DHW2_9STRA</name>
<organism evidence="2">
    <name type="scientific">Entomoneis paludosa</name>
    <dbReference type="NCBI Taxonomy" id="265537"/>
    <lineage>
        <taxon>Eukaryota</taxon>
        <taxon>Sar</taxon>
        <taxon>Stramenopiles</taxon>
        <taxon>Ochrophyta</taxon>
        <taxon>Bacillariophyta</taxon>
        <taxon>Bacillariophyceae</taxon>
        <taxon>Bacillariophycidae</taxon>
        <taxon>Entomoneidaceae</taxon>
        <taxon>Entomoneis</taxon>
    </lineage>
</organism>